<evidence type="ECO:0000313" key="2">
    <source>
        <dbReference type="Proteomes" id="UP001064489"/>
    </source>
</evidence>
<reference evidence="1" key="1">
    <citation type="journal article" date="2022" name="Plant J.">
        <title>Strategies of tolerance reflected in two North American maple genomes.</title>
        <authorList>
            <person name="McEvoy S.L."/>
            <person name="Sezen U.U."/>
            <person name="Trouern-Trend A."/>
            <person name="McMahon S.M."/>
            <person name="Schaberg P.G."/>
            <person name="Yang J."/>
            <person name="Wegrzyn J.L."/>
            <person name="Swenson N.G."/>
        </authorList>
    </citation>
    <scope>NUCLEOTIDE SEQUENCE</scope>
    <source>
        <strain evidence="1">91603</strain>
    </source>
</reference>
<organism evidence="1 2">
    <name type="scientific">Acer negundo</name>
    <name type="common">Box elder</name>
    <dbReference type="NCBI Taxonomy" id="4023"/>
    <lineage>
        <taxon>Eukaryota</taxon>
        <taxon>Viridiplantae</taxon>
        <taxon>Streptophyta</taxon>
        <taxon>Embryophyta</taxon>
        <taxon>Tracheophyta</taxon>
        <taxon>Spermatophyta</taxon>
        <taxon>Magnoliopsida</taxon>
        <taxon>eudicotyledons</taxon>
        <taxon>Gunneridae</taxon>
        <taxon>Pentapetalae</taxon>
        <taxon>rosids</taxon>
        <taxon>malvids</taxon>
        <taxon>Sapindales</taxon>
        <taxon>Sapindaceae</taxon>
        <taxon>Hippocastanoideae</taxon>
        <taxon>Acereae</taxon>
        <taxon>Acer</taxon>
    </lineage>
</organism>
<name>A0AAD5JTS4_ACENE</name>
<dbReference type="AlphaFoldDB" id="A0AAD5JTS4"/>
<gene>
    <name evidence="1" type="ORF">LWI28_014916</name>
</gene>
<dbReference type="Proteomes" id="UP001064489">
    <property type="component" value="Chromosome 9"/>
</dbReference>
<keyword evidence="2" id="KW-1185">Reference proteome</keyword>
<protein>
    <submittedName>
        <fullName evidence="1">Uncharacterized protein</fullName>
    </submittedName>
</protein>
<proteinExistence type="predicted"/>
<comment type="caution">
    <text evidence="1">The sequence shown here is derived from an EMBL/GenBank/DDBJ whole genome shotgun (WGS) entry which is preliminary data.</text>
</comment>
<dbReference type="EMBL" id="JAJSOW010000001">
    <property type="protein sequence ID" value="KAI9200905.1"/>
    <property type="molecule type" value="Genomic_DNA"/>
</dbReference>
<accession>A0AAD5JTS4</accession>
<reference evidence="1" key="2">
    <citation type="submission" date="2023-02" db="EMBL/GenBank/DDBJ databases">
        <authorList>
            <person name="Swenson N.G."/>
            <person name="Wegrzyn J.L."/>
            <person name="Mcevoy S.L."/>
        </authorList>
    </citation>
    <scope>NUCLEOTIDE SEQUENCE</scope>
    <source>
        <strain evidence="1">91603</strain>
        <tissue evidence="1">Leaf</tissue>
    </source>
</reference>
<evidence type="ECO:0000313" key="1">
    <source>
        <dbReference type="EMBL" id="KAI9200905.1"/>
    </source>
</evidence>
<sequence length="193" mass="21487">MGKRGRGRKKGTTVRWCLEEEIAKVLEKGVALGGIRTRLPINGGGRNNSQDDSNTIIVDVDVEGNDLTWCLEEEITKVIKTGVALGVDFVFEGNVCFDDNIILEWPQRFSRKGSVGKLRMELWSLSITSFGFLCRILSELSLLICYRLQLWLVTSKLAQVLGNEPLIREAFLEADAEAIPILKSSTLIYGVLV</sequence>